<dbReference type="InterPro" id="IPR008969">
    <property type="entry name" value="CarboxyPept-like_regulatory"/>
</dbReference>
<feature type="chain" id="PRO_5012188396" evidence="8">
    <location>
        <begin position="22"/>
        <end position="1027"/>
    </location>
</feature>
<evidence type="ECO:0000256" key="6">
    <source>
        <dbReference type="ARBA" id="ARBA00023237"/>
    </source>
</evidence>
<dbReference type="NCBIfam" id="TIGR04057">
    <property type="entry name" value="SusC_RagA_signa"/>
    <property type="match status" value="1"/>
</dbReference>
<dbReference type="SUPFAM" id="SSF56935">
    <property type="entry name" value="Porins"/>
    <property type="match status" value="1"/>
</dbReference>
<dbReference type="AlphaFoldDB" id="A0A1T5BML6"/>
<keyword evidence="2 7" id="KW-0813">Transport</keyword>
<proteinExistence type="inferred from homology"/>
<evidence type="ECO:0000313" key="10">
    <source>
        <dbReference type="EMBL" id="SKB48347.1"/>
    </source>
</evidence>
<dbReference type="Pfam" id="PF13715">
    <property type="entry name" value="CarbopepD_reg_2"/>
    <property type="match status" value="1"/>
</dbReference>
<keyword evidence="3 7" id="KW-1134">Transmembrane beta strand</keyword>
<dbReference type="InterPro" id="IPR039426">
    <property type="entry name" value="TonB-dep_rcpt-like"/>
</dbReference>
<evidence type="ECO:0000256" key="8">
    <source>
        <dbReference type="SAM" id="SignalP"/>
    </source>
</evidence>
<keyword evidence="4 7" id="KW-0812">Transmembrane</keyword>
<dbReference type="NCBIfam" id="TIGR04056">
    <property type="entry name" value="OMP_RagA_SusC"/>
    <property type="match status" value="1"/>
</dbReference>
<evidence type="ECO:0000256" key="4">
    <source>
        <dbReference type="ARBA" id="ARBA00022692"/>
    </source>
</evidence>
<dbReference type="PROSITE" id="PS52016">
    <property type="entry name" value="TONB_DEPENDENT_REC_3"/>
    <property type="match status" value="1"/>
</dbReference>
<dbReference type="InterPro" id="IPR023997">
    <property type="entry name" value="TonB-dep_OMP_SusC/RagA_CS"/>
</dbReference>
<keyword evidence="5 7" id="KW-0472">Membrane</keyword>
<dbReference type="InterPro" id="IPR037066">
    <property type="entry name" value="Plug_dom_sf"/>
</dbReference>
<accession>A0A1T5BML6</accession>
<evidence type="ECO:0000256" key="2">
    <source>
        <dbReference type="ARBA" id="ARBA00022448"/>
    </source>
</evidence>
<dbReference type="InterPro" id="IPR036942">
    <property type="entry name" value="Beta-barrel_TonB_sf"/>
</dbReference>
<dbReference type="EMBL" id="FUZA01000001">
    <property type="protein sequence ID" value="SKB48347.1"/>
    <property type="molecule type" value="Genomic_DNA"/>
</dbReference>
<organism evidence="10 11">
    <name type="scientific">Dyadobacter psychrophilus</name>
    <dbReference type="NCBI Taxonomy" id="651661"/>
    <lineage>
        <taxon>Bacteria</taxon>
        <taxon>Pseudomonadati</taxon>
        <taxon>Bacteroidota</taxon>
        <taxon>Cytophagia</taxon>
        <taxon>Cytophagales</taxon>
        <taxon>Spirosomataceae</taxon>
        <taxon>Dyadobacter</taxon>
    </lineage>
</organism>
<sequence>MKKTLTLLVKTGTLGVCLMQAAAICGPHAKAAATLPVSESLSEHVGKNMRTIQEVTLSGKVLAEGTTEGLPGVTVVVTPVSGGTKQGATTDENGVFTIPNLQTGARYDLEFSYIGFEKQSLNDFLLTESNVNSIEIRLKESASNLSEVVVVGYGTTVKKDITGSVKSLKSSDFNTGIINSPEQLLQGKVSGVNVTSATGEPGAKTSITVRGPGGVRTGSTPLFVVDGMALDNSGTGGDTNPLNFINPQDIESMDVLKDASATAIYGARGANGVILITTKKGKSGQASVTYSGSLGISTMARPLDVLSGPEFLTEAAKLGGTVINGGADTDWQKEISRSATTHNHNISVGGGTDKMTYYGSFGAQKQQGILKGSQQDRYTGRINLSQKLLNDRVTLDINLNATNTKNKKPNVQGMIGGAITANPTYAPYDADGNPFQYQDGTNPLIPLRLYKELLNTTRILASISPSVTIVKGLVYKLNFGLDHSTATQDKQTLPNTIPFEIGRLENFQFKNSNRLIENYLTYTAGNKVHSFSALVGHSYQYIFLQDKRFSINKFPISDIEPIYNPGLGQDLSLILNAPDGHATINELQSFFGRVNYGFKDKYLATATLRVDGSSKFGANNKYGYFPSFSLGWRISEEPFMKSSPFSDLKLRAGWGSTGNQEIPSKITQARFTSVVSPTASYPLGTGAYPAGTTNTRLANPDIQWEVSKQTDIGLDFSLFKGALSGEVDYFTKTSEKILLEVIPADPIQPAGTFWTNVPNMKIKNQGLEIDLNYRETLDNGLRYGFGGNITFIKNDVTGSPYSVIPSGSAQGSGLTSATINGYINNQPIGTFFLKEFTGFDDKGISTFRDVDGDGIVTDKDRVAAGTALPTRMYNFNGNVSFKGFDLTANFNGVAGNKVYDNTANSNFFKLRLQKGLNVTRESFTEEAESINNSAPVSTRYLKSGAYLRLNNLVLGYNLNTAKLGINKWVQTVRVSVTGQNLALWTKYTGYDPEVNNDRSINGITSYGVDYLSYPKAKTILFGLNVGF</sequence>
<keyword evidence="8" id="KW-0732">Signal</keyword>
<dbReference type="Gene3D" id="2.60.40.1120">
    <property type="entry name" value="Carboxypeptidase-like, regulatory domain"/>
    <property type="match status" value="1"/>
</dbReference>
<dbReference type="Gene3D" id="2.170.130.10">
    <property type="entry name" value="TonB-dependent receptor, plug domain"/>
    <property type="match status" value="1"/>
</dbReference>
<protein>
    <submittedName>
        <fullName evidence="10">Iron complex outermembrane recepter protein</fullName>
    </submittedName>
</protein>
<dbReference type="SUPFAM" id="SSF49464">
    <property type="entry name" value="Carboxypeptidase regulatory domain-like"/>
    <property type="match status" value="1"/>
</dbReference>
<feature type="signal peptide" evidence="8">
    <location>
        <begin position="1"/>
        <end position="21"/>
    </location>
</feature>
<comment type="similarity">
    <text evidence="7">Belongs to the TonB-dependent receptor family.</text>
</comment>
<evidence type="ECO:0000256" key="1">
    <source>
        <dbReference type="ARBA" id="ARBA00004571"/>
    </source>
</evidence>
<dbReference type="InterPro" id="IPR023996">
    <property type="entry name" value="TonB-dep_OMP_SusC/RagA"/>
</dbReference>
<dbReference type="STRING" id="651661.SAMN05660293_00466"/>
<dbReference type="Pfam" id="PF07715">
    <property type="entry name" value="Plug"/>
    <property type="match status" value="1"/>
</dbReference>
<reference evidence="11" key="1">
    <citation type="submission" date="2017-02" db="EMBL/GenBank/DDBJ databases">
        <authorList>
            <person name="Varghese N."/>
            <person name="Submissions S."/>
        </authorList>
    </citation>
    <scope>NUCLEOTIDE SEQUENCE [LARGE SCALE GENOMIC DNA]</scope>
    <source>
        <strain evidence="11">DSM 22270</strain>
    </source>
</reference>
<feature type="domain" description="TonB-dependent receptor plug" evidence="9">
    <location>
        <begin position="158"/>
        <end position="273"/>
    </location>
</feature>
<dbReference type="GO" id="GO:0009279">
    <property type="term" value="C:cell outer membrane"/>
    <property type="evidence" value="ECO:0007669"/>
    <property type="project" value="UniProtKB-SubCell"/>
</dbReference>
<name>A0A1T5BML6_9BACT</name>
<evidence type="ECO:0000256" key="3">
    <source>
        <dbReference type="ARBA" id="ARBA00022452"/>
    </source>
</evidence>
<dbReference type="Proteomes" id="UP000190897">
    <property type="component" value="Unassembled WGS sequence"/>
</dbReference>
<gene>
    <name evidence="10" type="ORF">SAMN05660293_00466</name>
</gene>
<dbReference type="Gene3D" id="2.40.170.20">
    <property type="entry name" value="TonB-dependent receptor, beta-barrel domain"/>
    <property type="match status" value="1"/>
</dbReference>
<evidence type="ECO:0000256" key="7">
    <source>
        <dbReference type="PROSITE-ProRule" id="PRU01360"/>
    </source>
</evidence>
<evidence type="ECO:0000313" key="11">
    <source>
        <dbReference type="Proteomes" id="UP000190897"/>
    </source>
</evidence>
<evidence type="ECO:0000259" key="9">
    <source>
        <dbReference type="Pfam" id="PF07715"/>
    </source>
</evidence>
<dbReference type="InterPro" id="IPR012910">
    <property type="entry name" value="Plug_dom"/>
</dbReference>
<evidence type="ECO:0000256" key="5">
    <source>
        <dbReference type="ARBA" id="ARBA00023136"/>
    </source>
</evidence>
<keyword evidence="6 7" id="KW-0998">Cell outer membrane</keyword>
<comment type="subcellular location">
    <subcellularLocation>
        <location evidence="1 7">Cell outer membrane</location>
        <topology evidence="1 7">Multi-pass membrane protein</topology>
    </subcellularLocation>
</comment>
<keyword evidence="11" id="KW-1185">Reference proteome</keyword>